<gene>
    <name evidence="5" type="ORF">EOD39_13640</name>
</gene>
<evidence type="ECO:0000256" key="2">
    <source>
        <dbReference type="ARBA" id="ARBA00022525"/>
    </source>
</evidence>
<sequence>MEKKAARFQVAYLCCRPLITYTSSTIHTVPQFTQLNFHGTANTIEVSGNNTEIFLEMLAANVTGSVDANGVCQCTVYLPDTTFPADRVEQLEIQASSLLISVEIEIQKILEYSSKIVIYESHLQNLTLRVEFMENSDISFTELDFELVKVEIQELEILISQLKGSLNGSNVIIEQLFVKIHNMSLTINNLEKLDKNNVLIIRREIIALRKQLKECEEARNQTKPTPTQPSIIYGSCDHGPLLNISEPFIVQLNWRGFAYKAGAWGRDPAPVPPKKDLYWQAPLKDGRYMDYYRQYGSFDDLLLYKNPKDYLLASNNLAQGSGMVVYNNYLYYNFMNSRQIRKVDMNTNGIVLMKELPGAAFNNRFSYSGTPWQDIDLAVDESGLWAIYATEESTGNIVISKLNETTLSVEKTWVTGQYKPAASNAFIVCGVLYATKTITTRQEEIFYMYDTKTNQDTKISIPFKKVMEILHGINYNPPDHKLYVYNDGYLITYDLSFYPKNTNS</sequence>
<dbReference type="Pfam" id="PF02191">
    <property type="entry name" value="OLF"/>
    <property type="match status" value="1"/>
</dbReference>
<comment type="subcellular location">
    <subcellularLocation>
        <location evidence="1">Secreted</location>
    </subcellularLocation>
</comment>
<evidence type="ECO:0000256" key="1">
    <source>
        <dbReference type="ARBA" id="ARBA00004613"/>
    </source>
</evidence>
<keyword evidence="6" id="KW-1185">Reference proteome</keyword>
<comment type="caution">
    <text evidence="3">Lacks conserved residue(s) required for the propagation of feature annotation.</text>
</comment>
<reference evidence="5 6" key="1">
    <citation type="submission" date="2019-01" db="EMBL/GenBank/DDBJ databases">
        <title>Draft Genome and Complete Hox-Cluster Characterization of the Sterlet Sturgeon (Acipenser ruthenus).</title>
        <authorList>
            <person name="Wei Q."/>
        </authorList>
    </citation>
    <scope>NUCLEOTIDE SEQUENCE [LARGE SCALE GENOMIC DNA]</scope>
    <source>
        <strain evidence="5">WHYD16114868_AA</strain>
        <tissue evidence="5">Blood</tissue>
    </source>
</reference>
<dbReference type="PROSITE" id="PS51132">
    <property type="entry name" value="OLF"/>
    <property type="match status" value="1"/>
</dbReference>
<evidence type="ECO:0000313" key="6">
    <source>
        <dbReference type="Proteomes" id="UP000289886"/>
    </source>
</evidence>
<dbReference type="PANTHER" id="PTHR23192">
    <property type="entry name" value="OLFACTOMEDIN-RELATED"/>
    <property type="match status" value="1"/>
</dbReference>
<proteinExistence type="predicted"/>
<evidence type="ECO:0000256" key="3">
    <source>
        <dbReference type="PROSITE-ProRule" id="PRU00446"/>
    </source>
</evidence>
<evidence type="ECO:0000313" key="5">
    <source>
        <dbReference type="EMBL" id="RXM98073.1"/>
    </source>
</evidence>
<protein>
    <submittedName>
        <fullName evidence="5">Olfactomedin-4</fullName>
    </submittedName>
</protein>
<dbReference type="InterPro" id="IPR003112">
    <property type="entry name" value="Olfac-like_dom"/>
</dbReference>
<comment type="caution">
    <text evidence="5">The sequence shown here is derived from an EMBL/GenBank/DDBJ whole genome shotgun (WGS) entry which is preliminary data.</text>
</comment>
<dbReference type="GO" id="GO:0005615">
    <property type="term" value="C:extracellular space"/>
    <property type="evidence" value="ECO:0007669"/>
    <property type="project" value="TreeGrafter"/>
</dbReference>
<evidence type="ECO:0000259" key="4">
    <source>
        <dbReference type="PROSITE" id="PS51132"/>
    </source>
</evidence>
<keyword evidence="2" id="KW-0964">Secreted</keyword>
<dbReference type="InterPro" id="IPR050605">
    <property type="entry name" value="Olfactomedin-like_domain"/>
</dbReference>
<feature type="domain" description="Olfactomedin-like" evidence="4">
    <location>
        <begin position="235"/>
        <end position="499"/>
    </location>
</feature>
<organism evidence="5 6">
    <name type="scientific">Acipenser ruthenus</name>
    <name type="common">Sterlet sturgeon</name>
    <dbReference type="NCBI Taxonomy" id="7906"/>
    <lineage>
        <taxon>Eukaryota</taxon>
        <taxon>Metazoa</taxon>
        <taxon>Chordata</taxon>
        <taxon>Craniata</taxon>
        <taxon>Vertebrata</taxon>
        <taxon>Euteleostomi</taxon>
        <taxon>Actinopterygii</taxon>
        <taxon>Chondrostei</taxon>
        <taxon>Acipenseriformes</taxon>
        <taxon>Acipenseridae</taxon>
        <taxon>Acipenser</taxon>
    </lineage>
</organism>
<dbReference type="Proteomes" id="UP000289886">
    <property type="component" value="Unassembled WGS sequence"/>
</dbReference>
<dbReference type="GO" id="GO:0007165">
    <property type="term" value="P:signal transduction"/>
    <property type="evidence" value="ECO:0007669"/>
    <property type="project" value="TreeGrafter"/>
</dbReference>
<dbReference type="PANTHER" id="PTHR23192:SF7">
    <property type="entry name" value="OLFACTOMEDIN-4"/>
    <property type="match status" value="1"/>
</dbReference>
<accession>A0A662YQ36</accession>
<name>A0A662YQ36_ACIRT</name>
<dbReference type="SMART" id="SM00284">
    <property type="entry name" value="OLF"/>
    <property type="match status" value="1"/>
</dbReference>
<dbReference type="AlphaFoldDB" id="A0A662YQ36"/>
<dbReference type="EMBL" id="SCEB01000832">
    <property type="protein sequence ID" value="RXM98073.1"/>
    <property type="molecule type" value="Genomic_DNA"/>
</dbReference>